<feature type="region of interest" description="Disordered" evidence="6">
    <location>
        <begin position="370"/>
        <end position="427"/>
    </location>
</feature>
<dbReference type="Proteomes" id="UP001209878">
    <property type="component" value="Unassembled WGS sequence"/>
</dbReference>
<dbReference type="SUPFAM" id="SSF56059">
    <property type="entry name" value="Glutathione synthetase ATP-binding domain-like"/>
    <property type="match status" value="1"/>
</dbReference>
<comment type="caution">
    <text evidence="7">The sequence shown here is derived from an EMBL/GenBank/DDBJ whole genome shotgun (WGS) entry which is preliminary data.</text>
</comment>
<evidence type="ECO:0000256" key="5">
    <source>
        <dbReference type="ARBA" id="ARBA00022840"/>
    </source>
</evidence>
<dbReference type="Gene3D" id="3.30.470.20">
    <property type="entry name" value="ATP-grasp fold, B domain"/>
    <property type="match status" value="1"/>
</dbReference>
<reference evidence="7" key="1">
    <citation type="journal article" date="2023" name="Mol. Biol. Evol.">
        <title>Third-Generation Sequencing Reveals the Adaptive Role of the Epigenome in Three Deep-Sea Polychaetes.</title>
        <authorList>
            <person name="Perez M."/>
            <person name="Aroh O."/>
            <person name="Sun Y."/>
            <person name="Lan Y."/>
            <person name="Juniper S.K."/>
            <person name="Young C.R."/>
            <person name="Angers B."/>
            <person name="Qian P.Y."/>
        </authorList>
    </citation>
    <scope>NUCLEOTIDE SEQUENCE</scope>
    <source>
        <strain evidence="7">R07B-5</strain>
    </source>
</reference>
<protein>
    <recommendedName>
        <fullName evidence="9">Tubulin glycylase 3A</fullName>
    </recommendedName>
</protein>
<dbReference type="PANTHER" id="PTHR45870:SF2">
    <property type="entry name" value="TUBULIN MONOGLYCYLASE TTLL3"/>
    <property type="match status" value="1"/>
</dbReference>
<dbReference type="GO" id="GO:0015630">
    <property type="term" value="C:microtubule cytoskeleton"/>
    <property type="evidence" value="ECO:0007669"/>
    <property type="project" value="TreeGrafter"/>
</dbReference>
<keyword evidence="3" id="KW-0436">Ligase</keyword>
<sequence>MPANQNTQWDGLGYSRHYAKRIPDIGKMFPRKMATQTMHKKEAGTRRPGKDNESQKLLLWDSASGAKPKTLVVQLANSPYMATLLKPNYKFVKTRASAPAVGGGGDAKYLDEIKVPSWRTGDTRSAYIIRMERWAKATAKKALTNGSRVFSCNYFYPVDAYIRFNMRKRGWVEKLGRRAGTIQNKKSKSSKLECGKDEVHQTMRMRSMLSKRLYYGVHNMFHYWEGIIPYGPLNPHCVKASRARPGLQLSEHSVRLRPQFGTSPNIFQPHLSFSAMSNGNEHTAQPPRFTTFRRHRQSPSCHVGVTRDDPLFQDGLTQSLRELPWVNSRDPDTFYPRSYVLSDDEKGAIEEDFRLTACLCLLKWLRAQQQPATTRQETKLDAPPGGSTAQNNNNNNKVTDERIERNHSDVSEAKGEHDARKHQEARAVDDIRRRLATVDVRDADDGEDADEDDIQGTTQVEYNHSGEPKVLPNIVASRPKKGGEVSIQAVVWALQHVKEFLRGRSHEDIDLTGKQGLTGTQWSRLMPLIYKVVRDGARIVGVTEEVLRETEEALDKAKEYLPQFEIDGLRNIWISELLRCISGIELLDELESIMKYVSNSTTQGTYVMQKYIEQPLLIHRVKFDIRQWFLVTDWNPLTVWFYKDSYLRICSREYDYDTKHKAVHLSNVAIQQNYLNGKRSSELPDNNFMTSEDFKQYLCMIGEVTTWDDLTYPAMKDAVINTLLTTLDVPETRKNAFELYGADFILSQDLKPWLLEINSSPGMAPTSKEKVRLCAGVIDDIIKVILDRKEDKNCDTGRFELVLRRNTVSQVIGVETKFIVDGQKIRQTKL</sequence>
<evidence type="ECO:0000256" key="4">
    <source>
        <dbReference type="ARBA" id="ARBA00022741"/>
    </source>
</evidence>
<evidence type="ECO:0000313" key="8">
    <source>
        <dbReference type="Proteomes" id="UP001209878"/>
    </source>
</evidence>
<accession>A0AAD9KNX0</accession>
<dbReference type="InterPro" id="IPR004344">
    <property type="entry name" value="TTL/TTLL_fam"/>
</dbReference>
<organism evidence="7 8">
    <name type="scientific">Ridgeia piscesae</name>
    <name type="common">Tubeworm</name>
    <dbReference type="NCBI Taxonomy" id="27915"/>
    <lineage>
        <taxon>Eukaryota</taxon>
        <taxon>Metazoa</taxon>
        <taxon>Spiralia</taxon>
        <taxon>Lophotrochozoa</taxon>
        <taxon>Annelida</taxon>
        <taxon>Polychaeta</taxon>
        <taxon>Sedentaria</taxon>
        <taxon>Canalipalpata</taxon>
        <taxon>Sabellida</taxon>
        <taxon>Siboglinidae</taxon>
        <taxon>Ridgeia</taxon>
    </lineage>
</organism>
<dbReference type="GO" id="GO:0070736">
    <property type="term" value="F:protein-glycine ligase activity, initiating"/>
    <property type="evidence" value="ECO:0007669"/>
    <property type="project" value="TreeGrafter"/>
</dbReference>
<dbReference type="InterPro" id="IPR051437">
    <property type="entry name" value="TTLL_monoglycylase"/>
</dbReference>
<dbReference type="EMBL" id="JAODUO010000823">
    <property type="protein sequence ID" value="KAK2174150.1"/>
    <property type="molecule type" value="Genomic_DNA"/>
</dbReference>
<dbReference type="PROSITE" id="PS51221">
    <property type="entry name" value="TTL"/>
    <property type="match status" value="1"/>
</dbReference>
<dbReference type="Pfam" id="PF03133">
    <property type="entry name" value="TTL"/>
    <property type="match status" value="1"/>
</dbReference>
<proteinExistence type="predicted"/>
<dbReference type="GO" id="GO:0005524">
    <property type="term" value="F:ATP binding"/>
    <property type="evidence" value="ECO:0007669"/>
    <property type="project" value="UniProtKB-KW"/>
</dbReference>
<gene>
    <name evidence="7" type="ORF">NP493_823g01003</name>
</gene>
<evidence type="ECO:0000256" key="2">
    <source>
        <dbReference type="ARBA" id="ARBA00022490"/>
    </source>
</evidence>
<dbReference type="AlphaFoldDB" id="A0AAD9KNX0"/>
<keyword evidence="8" id="KW-1185">Reference proteome</keyword>
<dbReference type="PANTHER" id="PTHR45870">
    <property type="entry name" value="TUBULIN MONOGLYCYLASE TTLL3"/>
    <property type="match status" value="1"/>
</dbReference>
<keyword evidence="5" id="KW-0067">ATP-binding</keyword>
<name>A0AAD9KNX0_RIDPI</name>
<keyword evidence="2" id="KW-0963">Cytoplasm</keyword>
<feature type="compositionally biased region" description="Basic and acidic residues" evidence="6">
    <location>
        <begin position="398"/>
        <end position="427"/>
    </location>
</feature>
<comment type="subcellular location">
    <subcellularLocation>
        <location evidence="1">Cytoplasm</location>
    </subcellularLocation>
</comment>
<evidence type="ECO:0000313" key="7">
    <source>
        <dbReference type="EMBL" id="KAK2174150.1"/>
    </source>
</evidence>
<dbReference type="GO" id="GO:0005737">
    <property type="term" value="C:cytoplasm"/>
    <property type="evidence" value="ECO:0007669"/>
    <property type="project" value="UniProtKB-SubCell"/>
</dbReference>
<evidence type="ECO:0000256" key="6">
    <source>
        <dbReference type="SAM" id="MobiDB-lite"/>
    </source>
</evidence>
<evidence type="ECO:0008006" key="9">
    <source>
        <dbReference type="Google" id="ProtNLM"/>
    </source>
</evidence>
<evidence type="ECO:0000256" key="3">
    <source>
        <dbReference type="ARBA" id="ARBA00022598"/>
    </source>
</evidence>
<keyword evidence="4" id="KW-0547">Nucleotide-binding</keyword>
<evidence type="ECO:0000256" key="1">
    <source>
        <dbReference type="ARBA" id="ARBA00004496"/>
    </source>
</evidence>